<proteinExistence type="predicted"/>
<feature type="region of interest" description="Disordered" evidence="1">
    <location>
        <begin position="110"/>
        <end position="140"/>
    </location>
</feature>
<gene>
    <name evidence="2" type="ORF">TCEB3V08_LOCUS6430</name>
</gene>
<organism evidence="2">
    <name type="scientific">Timema cristinae</name>
    <name type="common">Walking stick</name>
    <dbReference type="NCBI Taxonomy" id="61476"/>
    <lineage>
        <taxon>Eukaryota</taxon>
        <taxon>Metazoa</taxon>
        <taxon>Ecdysozoa</taxon>
        <taxon>Arthropoda</taxon>
        <taxon>Hexapoda</taxon>
        <taxon>Insecta</taxon>
        <taxon>Pterygota</taxon>
        <taxon>Neoptera</taxon>
        <taxon>Polyneoptera</taxon>
        <taxon>Phasmatodea</taxon>
        <taxon>Timematodea</taxon>
        <taxon>Timematoidea</taxon>
        <taxon>Timematidae</taxon>
        <taxon>Timema</taxon>
    </lineage>
</organism>
<feature type="region of interest" description="Disordered" evidence="1">
    <location>
        <begin position="208"/>
        <end position="263"/>
    </location>
</feature>
<accession>A0A7R9GZM9</accession>
<reference evidence="2" key="1">
    <citation type="submission" date="2020-11" db="EMBL/GenBank/DDBJ databases">
        <authorList>
            <person name="Tran Van P."/>
        </authorList>
    </citation>
    <scope>NUCLEOTIDE SEQUENCE</scope>
</reference>
<feature type="compositionally biased region" description="Basic and acidic residues" evidence="1">
    <location>
        <begin position="227"/>
        <end position="247"/>
    </location>
</feature>
<evidence type="ECO:0000256" key="1">
    <source>
        <dbReference type="SAM" id="MobiDB-lite"/>
    </source>
</evidence>
<evidence type="ECO:0000313" key="2">
    <source>
        <dbReference type="EMBL" id="CAD7402318.1"/>
    </source>
</evidence>
<dbReference type="AlphaFoldDB" id="A0A7R9GZM9"/>
<sequence length="376" mass="40505">MLAIVVVDKALKSRRQDIPTHDRDSNLDLPVIVSLVYCESSALDHAANEAGYSIFDRLATHDKAHRTEPRMTCAMFGIRNVHRGEVREPGKPINAPTLPVRVTPGPGLRVQSSAGQVTPTRDESPQAVTPTRDESPQAVTPGWFNAFSTTKPSNIAEHVAVLDRTAHVCQGGPPVEHGLVVASNAPHAASAKCSPETCPKPPTQLTTSGLLQTNYPWPGTGRQTDTGTDRHGDRQTRGLDRHGDRQTRGQTDTGTDRHGDIQTRGCTEITGGGSMYGDVNISAILDSFSVSYDKRVRPNYGAPGLGSNSYLPVIGSLLYRESNALDHAATEEGRDILPLPGRRGAAHTLGVGWSRGTDQPGTLTPFSILNYRDRFS</sequence>
<name>A0A7R9GZM9_TIMCR</name>
<feature type="compositionally biased region" description="Polar residues" evidence="1">
    <location>
        <begin position="110"/>
        <end position="119"/>
    </location>
</feature>
<dbReference type="EMBL" id="OC318511">
    <property type="protein sequence ID" value="CAD7402318.1"/>
    <property type="molecule type" value="Genomic_DNA"/>
</dbReference>
<protein>
    <submittedName>
        <fullName evidence="2">Uncharacterized protein</fullName>
    </submittedName>
</protein>